<reference evidence="1 2" key="1">
    <citation type="submission" date="2015-08" db="EMBL/GenBank/DDBJ databases">
        <title>Ancestral chromatin configuration constrains chromatin evolution on differentiating sex chromosomes in Drosophila.</title>
        <authorList>
            <person name="Zhou Q."/>
            <person name="Bachtrog D."/>
        </authorList>
    </citation>
    <scope>NUCLEOTIDE SEQUENCE [LARGE SCALE GENOMIC DNA]</scope>
    <source>
        <tissue evidence="1">Whole larvae</tissue>
    </source>
</reference>
<evidence type="ECO:0000313" key="1">
    <source>
        <dbReference type="EMBL" id="ALC48353.1"/>
    </source>
</evidence>
<protein>
    <submittedName>
        <fullName evidence="1">Maker271</fullName>
    </submittedName>
</protein>
<dbReference type="AlphaFoldDB" id="A0A0M3QYV7"/>
<evidence type="ECO:0000313" key="2">
    <source>
        <dbReference type="Proteomes" id="UP000494163"/>
    </source>
</evidence>
<keyword evidence="2" id="KW-1185">Reference proteome</keyword>
<dbReference type="Proteomes" id="UP000494163">
    <property type="component" value="Chromosome X"/>
</dbReference>
<organism evidence="1 2">
    <name type="scientific">Drosophila busckii</name>
    <name type="common">Fruit fly</name>
    <dbReference type="NCBI Taxonomy" id="30019"/>
    <lineage>
        <taxon>Eukaryota</taxon>
        <taxon>Metazoa</taxon>
        <taxon>Ecdysozoa</taxon>
        <taxon>Arthropoda</taxon>
        <taxon>Hexapoda</taxon>
        <taxon>Insecta</taxon>
        <taxon>Pterygota</taxon>
        <taxon>Neoptera</taxon>
        <taxon>Endopterygota</taxon>
        <taxon>Diptera</taxon>
        <taxon>Brachycera</taxon>
        <taxon>Muscomorpha</taxon>
        <taxon>Ephydroidea</taxon>
        <taxon>Drosophilidae</taxon>
        <taxon>Drosophila</taxon>
    </lineage>
</organism>
<gene>
    <name evidence="1" type="ORF">Dbus_chrXg209</name>
</gene>
<name>A0A0M3QYV7_DROBS</name>
<proteinExistence type="predicted"/>
<accession>A0A0M3QYV7</accession>
<dbReference type="EMBL" id="CP012528">
    <property type="protein sequence ID" value="ALC48353.1"/>
    <property type="molecule type" value="Genomic_DNA"/>
</dbReference>
<sequence>MDAGNESSHALSAEYDGEQVDAVAASGLLPCDRTWIEYNVVSFQELEAQCGYKFEDIQTQPVELDTNPGRGTTLLDLENAAILASMEEQLPSSDGYTNCGNHMINFKTPGGPRRTYRLREKDGEFYYHLVEKQEAAAATATTATPAEFVQVQAQQTVELSNLQPYEIYNAFIQAADTRNK</sequence>